<dbReference type="SUPFAM" id="SSF56349">
    <property type="entry name" value="DNA breaking-rejoining enzymes"/>
    <property type="match status" value="1"/>
</dbReference>
<keyword evidence="1" id="KW-0238">DNA-binding</keyword>
<gene>
    <name evidence="3" type="ORF">AAW51_2056</name>
</gene>
<evidence type="ECO:0000256" key="2">
    <source>
        <dbReference type="ARBA" id="ARBA00023172"/>
    </source>
</evidence>
<protein>
    <submittedName>
        <fullName evidence="3">Integrase</fullName>
    </submittedName>
</protein>
<dbReference type="AlphaFoldDB" id="A0A0G3BHA2"/>
<dbReference type="EMBL" id="CP011371">
    <property type="protein sequence ID" value="AKJ28747.1"/>
    <property type="molecule type" value="Genomic_DNA"/>
</dbReference>
<dbReference type="Gene3D" id="1.10.150.130">
    <property type="match status" value="1"/>
</dbReference>
<evidence type="ECO:0000313" key="3">
    <source>
        <dbReference type="EMBL" id="AKJ28747.1"/>
    </source>
</evidence>
<dbReference type="InterPro" id="IPR011010">
    <property type="entry name" value="DNA_brk_join_enz"/>
</dbReference>
<dbReference type="InterPro" id="IPR013762">
    <property type="entry name" value="Integrase-like_cat_sf"/>
</dbReference>
<dbReference type="Gene3D" id="1.10.443.10">
    <property type="entry name" value="Intergrase catalytic core"/>
    <property type="match status" value="1"/>
</dbReference>
<keyword evidence="2" id="KW-0233">DNA recombination</keyword>
<evidence type="ECO:0000256" key="1">
    <source>
        <dbReference type="ARBA" id="ARBA00023125"/>
    </source>
</evidence>
<dbReference type="Proteomes" id="UP000035352">
    <property type="component" value="Chromosome"/>
</dbReference>
<sequence length="354" mass="40688">MEARPLKNGGFSYRYHPLGGKPIPLGRDYANACRQVLDMIGQNDAMGTVKWVWDRFTDPDRPAPRWKKMADGTRDDYRLAWKELDKTFGKMQIARIDSPMVARYVNIERAAAPRRAAIEKSLLSNLCRHGITLGVCKTNPTIGVETPPTEPRTEAPDPGVLRRFLEWLEKQTPQRRIIGMGAEYASLAGNRKVEFLDLCWPQVDRPPAEIRREILAGRVKLSLGEIRVKRAKQRGKKRGEVIEVIEITPQLDALLDRLEALREERGVDCLYVFPTRDNNAYSARGFKTLWQRSVLLAIEEKVITEETRFTFHDLRAYYTTVHKREQGKLPDLHANPATTARVYDRNKEVKRRAL</sequence>
<dbReference type="KEGG" id="pbh:AAW51_2056"/>
<name>A0A0G3BHA2_9BURK</name>
<keyword evidence="4" id="KW-1185">Reference proteome</keyword>
<dbReference type="GO" id="GO:0006310">
    <property type="term" value="P:DNA recombination"/>
    <property type="evidence" value="ECO:0007669"/>
    <property type="project" value="UniProtKB-KW"/>
</dbReference>
<reference evidence="3 4" key="1">
    <citation type="submission" date="2015-05" db="EMBL/GenBank/DDBJ databases">
        <authorList>
            <person name="Tang B."/>
            <person name="Yu Y."/>
        </authorList>
    </citation>
    <scope>NUCLEOTIDE SEQUENCE [LARGE SCALE GENOMIC DNA]</scope>
    <source>
        <strain evidence="3 4">DSM 7029</strain>
    </source>
</reference>
<dbReference type="GO" id="GO:0003677">
    <property type="term" value="F:DNA binding"/>
    <property type="evidence" value="ECO:0007669"/>
    <property type="project" value="UniProtKB-KW"/>
</dbReference>
<proteinExistence type="predicted"/>
<dbReference type="InterPro" id="IPR010998">
    <property type="entry name" value="Integrase_recombinase_N"/>
</dbReference>
<evidence type="ECO:0000313" key="4">
    <source>
        <dbReference type="Proteomes" id="UP000035352"/>
    </source>
</evidence>
<dbReference type="PATRIC" id="fig|413882.6.peg.2160"/>
<accession>A0A0G3BHA2</accession>
<dbReference type="STRING" id="413882.AAW51_2056"/>
<organism evidence="3 4">
    <name type="scientific">Caldimonas brevitalea</name>
    <dbReference type="NCBI Taxonomy" id="413882"/>
    <lineage>
        <taxon>Bacteria</taxon>
        <taxon>Pseudomonadati</taxon>
        <taxon>Pseudomonadota</taxon>
        <taxon>Betaproteobacteria</taxon>
        <taxon>Burkholderiales</taxon>
        <taxon>Sphaerotilaceae</taxon>
        <taxon>Caldimonas</taxon>
    </lineage>
</organism>
<dbReference type="GO" id="GO:0015074">
    <property type="term" value="P:DNA integration"/>
    <property type="evidence" value="ECO:0007669"/>
    <property type="project" value="InterPro"/>
</dbReference>